<protein>
    <submittedName>
        <fullName evidence="9">RagB/SusD family nutrient uptake outer membrane protein</fullName>
    </submittedName>
</protein>
<dbReference type="SUPFAM" id="SSF48452">
    <property type="entry name" value="TPR-like"/>
    <property type="match status" value="1"/>
</dbReference>
<evidence type="ECO:0000256" key="2">
    <source>
        <dbReference type="ARBA" id="ARBA00006275"/>
    </source>
</evidence>
<dbReference type="InterPro" id="IPR033985">
    <property type="entry name" value="SusD-like_N"/>
</dbReference>
<evidence type="ECO:0000256" key="1">
    <source>
        <dbReference type="ARBA" id="ARBA00004442"/>
    </source>
</evidence>
<comment type="similarity">
    <text evidence="2">Belongs to the SusD family.</text>
</comment>
<sequence length="498" mass="54375">MKKIKKLILLVFFTASIVSCNDAIEITQPGILGADQAFSDVEDLRLGLLGAYNNFDVTQEINFNAVFTDEISIGVGNGGQGIADYSYILNPSSSFPTAWWINNLTALNSINRVLEAAEGIEPEAGEQQDYNDIVGQLYALRAFAHFQLASYLSTDYSDDSALSTILLDFVPSVVDDLPRNTNGEIFGLIDSDLTLASNLIADQSNPVFASKDFVTALRARIAAYRGNYAAANNFASQLLNSYPIANRDQYSNMFIDEDNTEIIFKLSRQIGDPYDGQGATGSGFAGGWAGAVFAFVNPTASGGAYFEMSRTVFNNLDPADIRYDVNVHPTSLIDPDYLTNNNDDLDILAISKYPGKDGQPLMNDLKIFRSSEMLLIKAEALADAGSFNGPGNTTAGLLKQLRDARFGSDQPLPNFASEQEAFGAIMDERRIELVYEGHRYKDLKRLGQRAGRGIDRDPNDCDVNNSCTPIPTTSNLFSIPVPLVELNANEVIQQNPGY</sequence>
<feature type="signal peptide" evidence="6">
    <location>
        <begin position="1"/>
        <end position="20"/>
    </location>
</feature>
<evidence type="ECO:0000256" key="3">
    <source>
        <dbReference type="ARBA" id="ARBA00022729"/>
    </source>
</evidence>
<keyword evidence="3 6" id="KW-0732">Signal</keyword>
<dbReference type="InterPro" id="IPR012944">
    <property type="entry name" value="SusD_RagB_dom"/>
</dbReference>
<dbReference type="InterPro" id="IPR011990">
    <property type="entry name" value="TPR-like_helical_dom_sf"/>
</dbReference>
<gene>
    <name evidence="9" type="ORF">RM538_12765</name>
</gene>
<evidence type="ECO:0000259" key="7">
    <source>
        <dbReference type="Pfam" id="PF07980"/>
    </source>
</evidence>
<evidence type="ECO:0000313" key="10">
    <source>
        <dbReference type="Proteomes" id="UP001254488"/>
    </source>
</evidence>
<dbReference type="PROSITE" id="PS51257">
    <property type="entry name" value="PROKAR_LIPOPROTEIN"/>
    <property type="match status" value="1"/>
</dbReference>
<feature type="chain" id="PRO_5045213321" evidence="6">
    <location>
        <begin position="21"/>
        <end position="498"/>
    </location>
</feature>
<keyword evidence="4" id="KW-0472">Membrane</keyword>
<dbReference type="Proteomes" id="UP001254488">
    <property type="component" value="Unassembled WGS sequence"/>
</dbReference>
<organism evidence="9 10">
    <name type="scientific">Patiriisocius hiemis</name>
    <dbReference type="NCBI Taxonomy" id="3075604"/>
    <lineage>
        <taxon>Bacteria</taxon>
        <taxon>Pseudomonadati</taxon>
        <taxon>Bacteroidota</taxon>
        <taxon>Flavobacteriia</taxon>
        <taxon>Flavobacteriales</taxon>
        <taxon>Flavobacteriaceae</taxon>
        <taxon>Patiriisocius</taxon>
    </lineage>
</organism>
<dbReference type="RefSeq" id="WP_311333829.1">
    <property type="nucleotide sequence ID" value="NZ_JAVRHZ010000009.1"/>
</dbReference>
<evidence type="ECO:0000259" key="8">
    <source>
        <dbReference type="Pfam" id="PF14322"/>
    </source>
</evidence>
<dbReference type="Pfam" id="PF14322">
    <property type="entry name" value="SusD-like_3"/>
    <property type="match status" value="1"/>
</dbReference>
<name>A0ABU2YFC4_9FLAO</name>
<dbReference type="Gene3D" id="1.25.40.390">
    <property type="match status" value="1"/>
</dbReference>
<feature type="domain" description="SusD-like N-terminal" evidence="8">
    <location>
        <begin position="93"/>
        <end position="220"/>
    </location>
</feature>
<comment type="caution">
    <text evidence="9">The sequence shown here is derived from an EMBL/GenBank/DDBJ whole genome shotgun (WGS) entry which is preliminary data.</text>
</comment>
<keyword evidence="5" id="KW-0998">Cell outer membrane</keyword>
<keyword evidence="10" id="KW-1185">Reference proteome</keyword>
<evidence type="ECO:0000256" key="4">
    <source>
        <dbReference type="ARBA" id="ARBA00023136"/>
    </source>
</evidence>
<evidence type="ECO:0000256" key="5">
    <source>
        <dbReference type="ARBA" id="ARBA00023237"/>
    </source>
</evidence>
<evidence type="ECO:0000313" key="9">
    <source>
        <dbReference type="EMBL" id="MDT0556883.1"/>
    </source>
</evidence>
<dbReference type="EMBL" id="JAVRHZ010000009">
    <property type="protein sequence ID" value="MDT0556883.1"/>
    <property type="molecule type" value="Genomic_DNA"/>
</dbReference>
<accession>A0ABU2YFC4</accession>
<proteinExistence type="inferred from homology"/>
<evidence type="ECO:0000256" key="6">
    <source>
        <dbReference type="SAM" id="SignalP"/>
    </source>
</evidence>
<comment type="subcellular location">
    <subcellularLocation>
        <location evidence="1">Cell outer membrane</location>
    </subcellularLocation>
</comment>
<feature type="domain" description="RagB/SusD" evidence="7">
    <location>
        <begin position="363"/>
        <end position="498"/>
    </location>
</feature>
<reference evidence="9 10" key="1">
    <citation type="submission" date="2023-09" db="EMBL/GenBank/DDBJ databases">
        <authorList>
            <person name="Rey-Velasco X."/>
        </authorList>
    </citation>
    <scope>NUCLEOTIDE SEQUENCE [LARGE SCALE GENOMIC DNA]</scope>
    <source>
        <strain evidence="9 10">W242</strain>
    </source>
</reference>
<dbReference type="Pfam" id="PF07980">
    <property type="entry name" value="SusD_RagB"/>
    <property type="match status" value="1"/>
</dbReference>